<name>A0A6A6F3J1_9PEZI</name>
<organism evidence="4 5">
    <name type="scientific">Cercospora zeae-maydis SCOH1-5</name>
    <dbReference type="NCBI Taxonomy" id="717836"/>
    <lineage>
        <taxon>Eukaryota</taxon>
        <taxon>Fungi</taxon>
        <taxon>Dikarya</taxon>
        <taxon>Ascomycota</taxon>
        <taxon>Pezizomycotina</taxon>
        <taxon>Dothideomycetes</taxon>
        <taxon>Dothideomycetidae</taxon>
        <taxon>Mycosphaerellales</taxon>
        <taxon>Mycosphaerellaceae</taxon>
        <taxon>Cercospora</taxon>
    </lineage>
</organism>
<evidence type="ECO:0000313" key="5">
    <source>
        <dbReference type="Proteomes" id="UP000799539"/>
    </source>
</evidence>
<reference evidence="4" key="1">
    <citation type="journal article" date="2020" name="Stud. Mycol.">
        <title>101 Dothideomycetes genomes: a test case for predicting lifestyles and emergence of pathogens.</title>
        <authorList>
            <person name="Haridas S."/>
            <person name="Albert R."/>
            <person name="Binder M."/>
            <person name="Bloem J."/>
            <person name="Labutti K."/>
            <person name="Salamov A."/>
            <person name="Andreopoulos B."/>
            <person name="Baker S."/>
            <person name="Barry K."/>
            <person name="Bills G."/>
            <person name="Bluhm B."/>
            <person name="Cannon C."/>
            <person name="Castanera R."/>
            <person name="Culley D."/>
            <person name="Daum C."/>
            <person name="Ezra D."/>
            <person name="Gonzalez J."/>
            <person name="Henrissat B."/>
            <person name="Kuo A."/>
            <person name="Liang C."/>
            <person name="Lipzen A."/>
            <person name="Lutzoni F."/>
            <person name="Magnuson J."/>
            <person name="Mondo S."/>
            <person name="Nolan M."/>
            <person name="Ohm R."/>
            <person name="Pangilinan J."/>
            <person name="Park H.-J."/>
            <person name="Ramirez L."/>
            <person name="Alfaro M."/>
            <person name="Sun H."/>
            <person name="Tritt A."/>
            <person name="Yoshinaga Y."/>
            <person name="Zwiers L.-H."/>
            <person name="Turgeon B."/>
            <person name="Goodwin S."/>
            <person name="Spatafora J."/>
            <person name="Crous P."/>
            <person name="Grigoriev I."/>
        </authorList>
    </citation>
    <scope>NUCLEOTIDE SEQUENCE</scope>
    <source>
        <strain evidence="4">SCOH1-5</strain>
    </source>
</reference>
<accession>A0A6A6F3J1</accession>
<dbReference type="AlphaFoldDB" id="A0A6A6F3J1"/>
<protein>
    <recommendedName>
        <fullName evidence="6">Alternative oxidase</fullName>
    </recommendedName>
</protein>
<dbReference type="Pfam" id="PF10250">
    <property type="entry name" value="O-FucT"/>
    <property type="match status" value="1"/>
</dbReference>
<proteinExistence type="predicted"/>
<dbReference type="GO" id="GO:0006004">
    <property type="term" value="P:fucose metabolic process"/>
    <property type="evidence" value="ECO:0007669"/>
    <property type="project" value="UniProtKB-KW"/>
</dbReference>
<sequence>MWAKAAKSSAQAKIATLVLTLVLLYYASDKLHTRSNESHRFETSTRLLNRTEWQREWLNTDLLQPFDPVPIRAKCNKTEWFSNLVFDLAGANGGVGNIRAEFLDFLFFAIESGASIVLPQMAVRREDNLFDVWGAGHANFSNMFDDFWFHEAMSEACPQMKLYSSVEELGHSWRKEEQMYDPRFPRSRKDSSEGAWIQQTKAWLADHHITGDAPAVVKIEHTMWETNTRGERPAFRRALGMLLRVRPDVRRYAAIAMFNMAMTEAMDLSPTDRIHRQAFYGAHLRTEADTISAGWLAPPSDLEFGLNFTAQTTFYMEAAVAHGLSIIFAASGNASEVEHFKQIAAANRPPLIVLSKWDLLSKTEAEALRAMHWDRQALVDLEILRRCSVFGGMAKSSFAFLIAVARTTYMEEHSMIQDPWFAPHRNTMVAFENKLSKIWGRNQLNEERVPKGAWP</sequence>
<evidence type="ECO:0008006" key="6">
    <source>
        <dbReference type="Google" id="ProtNLM"/>
    </source>
</evidence>
<evidence type="ECO:0000313" key="4">
    <source>
        <dbReference type="EMBL" id="KAF2209028.1"/>
    </source>
</evidence>
<evidence type="ECO:0000256" key="3">
    <source>
        <dbReference type="ARBA" id="ARBA00023277"/>
    </source>
</evidence>
<keyword evidence="2" id="KW-0294">Fucose metabolism</keyword>
<keyword evidence="3" id="KW-0119">Carbohydrate metabolism</keyword>
<dbReference type="OrthoDB" id="20368at2759"/>
<gene>
    <name evidence="4" type="ORF">CERZMDRAFT_47979</name>
</gene>
<keyword evidence="1" id="KW-0808">Transferase</keyword>
<dbReference type="GO" id="GO:0016740">
    <property type="term" value="F:transferase activity"/>
    <property type="evidence" value="ECO:0007669"/>
    <property type="project" value="UniProtKB-KW"/>
</dbReference>
<dbReference type="Gene3D" id="3.40.50.11350">
    <property type="match status" value="1"/>
</dbReference>
<keyword evidence="5" id="KW-1185">Reference proteome</keyword>
<dbReference type="Proteomes" id="UP000799539">
    <property type="component" value="Unassembled WGS sequence"/>
</dbReference>
<evidence type="ECO:0000256" key="1">
    <source>
        <dbReference type="ARBA" id="ARBA00022679"/>
    </source>
</evidence>
<dbReference type="CDD" id="cd11296">
    <property type="entry name" value="O-FucT_like"/>
    <property type="match status" value="1"/>
</dbReference>
<dbReference type="InterPro" id="IPR019378">
    <property type="entry name" value="GDP-Fuc_O-FucTrfase"/>
</dbReference>
<dbReference type="EMBL" id="ML992689">
    <property type="protein sequence ID" value="KAF2209028.1"/>
    <property type="molecule type" value="Genomic_DNA"/>
</dbReference>
<evidence type="ECO:0000256" key="2">
    <source>
        <dbReference type="ARBA" id="ARBA00023253"/>
    </source>
</evidence>